<evidence type="ECO:0000256" key="3">
    <source>
        <dbReference type="ARBA" id="ARBA00022723"/>
    </source>
</evidence>
<dbReference type="PANTHER" id="PTHR43286:SF1">
    <property type="entry name" value="ENDONUCLEASE III-LIKE PROTEIN 1"/>
    <property type="match status" value="1"/>
</dbReference>
<evidence type="ECO:0000313" key="17">
    <source>
        <dbReference type="Proteomes" id="UP001451606"/>
    </source>
</evidence>
<dbReference type="FunFam" id="1.10.1670.10:FF:000001">
    <property type="entry name" value="Endonuclease III"/>
    <property type="match status" value="1"/>
</dbReference>
<keyword evidence="8 13" id="KW-0238">DNA-binding</keyword>
<dbReference type="EMBL" id="CP133772">
    <property type="protein sequence ID" value="WYX99734.1"/>
    <property type="molecule type" value="Genomic_DNA"/>
</dbReference>
<protein>
    <recommendedName>
        <fullName evidence="13">Endonuclease III</fullName>
        <ecNumber evidence="13">4.2.99.18</ecNumber>
    </recommendedName>
    <alternativeName>
        <fullName evidence="13">DNA-(apurinic or apyrimidinic site) lyase</fullName>
    </alternativeName>
</protein>
<evidence type="ECO:0000256" key="7">
    <source>
        <dbReference type="ARBA" id="ARBA00023014"/>
    </source>
</evidence>
<evidence type="ECO:0000256" key="13">
    <source>
        <dbReference type="HAMAP-Rule" id="MF_00942"/>
    </source>
</evidence>
<keyword evidence="11 13" id="KW-0326">Glycosidase</keyword>
<keyword evidence="6 13" id="KW-0408">Iron</keyword>
<evidence type="ECO:0000256" key="4">
    <source>
        <dbReference type="ARBA" id="ARBA00022763"/>
    </source>
</evidence>
<keyword evidence="17" id="KW-1185">Reference proteome</keyword>
<dbReference type="InterPro" id="IPR023170">
    <property type="entry name" value="HhH_base_excis_C"/>
</dbReference>
<dbReference type="AlphaFoldDB" id="A0AAX4NEU1"/>
<feature type="domain" description="HhH-GPD" evidence="15">
    <location>
        <begin position="40"/>
        <end position="187"/>
    </location>
</feature>
<evidence type="ECO:0000256" key="12">
    <source>
        <dbReference type="ARBA" id="ARBA00052915"/>
    </source>
</evidence>
<name>A0AAX4NEU1_9ARCH</name>
<dbReference type="GO" id="GO:0140078">
    <property type="term" value="F:class I DNA-(apurinic or apyrimidinic site) endonuclease activity"/>
    <property type="evidence" value="ECO:0007669"/>
    <property type="project" value="UniProtKB-EC"/>
</dbReference>
<evidence type="ECO:0000259" key="15">
    <source>
        <dbReference type="SMART" id="SM00478"/>
    </source>
</evidence>
<dbReference type="SMART" id="SM00525">
    <property type="entry name" value="FES"/>
    <property type="match status" value="1"/>
</dbReference>
<keyword evidence="2 13" id="KW-0004">4Fe-4S</keyword>
<dbReference type="GO" id="GO:0046872">
    <property type="term" value="F:metal ion binding"/>
    <property type="evidence" value="ECO:0007669"/>
    <property type="project" value="UniProtKB-KW"/>
</dbReference>
<organism evidence="16 17">
    <name type="scientific">Oxyplasma meridianum</name>
    <dbReference type="NCBI Taxonomy" id="3073602"/>
    <lineage>
        <taxon>Archaea</taxon>
        <taxon>Methanobacteriati</taxon>
        <taxon>Thermoplasmatota</taxon>
        <taxon>Thermoplasmata</taxon>
        <taxon>Thermoplasmatales</taxon>
        <taxon>Thermoplasmataceae</taxon>
        <taxon>Oxyplasma</taxon>
    </lineage>
</organism>
<feature type="binding site" evidence="13">
    <location>
        <position position="205"/>
    </location>
    <ligand>
        <name>[4Fe-4S] cluster</name>
        <dbReference type="ChEBI" id="CHEBI:49883"/>
    </ligand>
</feature>
<comment type="catalytic activity">
    <reaction evidence="13">
        <text>2'-deoxyribonucleotide-(2'-deoxyribose 5'-phosphate)-2'-deoxyribonucleotide-DNA = a 3'-end 2'-deoxyribonucleotide-(2,3-dehydro-2,3-deoxyribose 5'-phosphate)-DNA + a 5'-end 5'-phospho-2'-deoxyribonucleoside-DNA + H(+)</text>
        <dbReference type="Rhea" id="RHEA:66592"/>
        <dbReference type="Rhea" id="RHEA-COMP:13180"/>
        <dbReference type="Rhea" id="RHEA-COMP:16897"/>
        <dbReference type="Rhea" id="RHEA-COMP:17067"/>
        <dbReference type="ChEBI" id="CHEBI:15378"/>
        <dbReference type="ChEBI" id="CHEBI:136412"/>
        <dbReference type="ChEBI" id="CHEBI:157695"/>
        <dbReference type="ChEBI" id="CHEBI:167181"/>
        <dbReference type="EC" id="4.2.99.18"/>
    </reaction>
</comment>
<dbReference type="EC" id="4.2.99.18" evidence="13"/>
<evidence type="ECO:0000259" key="14">
    <source>
        <dbReference type="SMART" id="SM00278"/>
    </source>
</evidence>
<keyword evidence="3 13" id="KW-0479">Metal-binding</keyword>
<dbReference type="PANTHER" id="PTHR43286">
    <property type="entry name" value="ENDONUCLEASE III-LIKE PROTEIN 1"/>
    <property type="match status" value="1"/>
</dbReference>
<accession>A0AAX4NEU1</accession>
<dbReference type="InterPro" id="IPR005759">
    <property type="entry name" value="Nth"/>
</dbReference>
<dbReference type="InterPro" id="IPR000445">
    <property type="entry name" value="HhH_motif"/>
</dbReference>
<feature type="binding site" evidence="13">
    <location>
        <position position="196"/>
    </location>
    <ligand>
        <name>[4Fe-4S] cluster</name>
        <dbReference type="ChEBI" id="CHEBI:49883"/>
    </ligand>
</feature>
<feature type="binding site" evidence="13">
    <location>
        <position position="189"/>
    </location>
    <ligand>
        <name>[4Fe-4S] cluster</name>
        <dbReference type="ChEBI" id="CHEBI:49883"/>
    </ligand>
</feature>
<dbReference type="PROSITE" id="PS01155">
    <property type="entry name" value="ENDONUCLEASE_III_2"/>
    <property type="match status" value="1"/>
</dbReference>
<dbReference type="FunFam" id="1.10.340.30:FF:000001">
    <property type="entry name" value="Endonuclease III"/>
    <property type="match status" value="1"/>
</dbReference>
<comment type="function">
    <text evidence="13">DNA repair enzyme that has both DNA N-glycosylase activity and AP-lyase activity. The DNA N-glycosylase activity releases various damaged pyrimidines from DNA by cleaving the N-glycosidic bond, leaving an AP (apurinic/apyrimidinic) site. The AP-lyase activity cleaves the phosphodiester bond 3' to the AP site by a beta-elimination, leaving a 3'-terminal unsaturated sugar and a product with a terminal 5'-phosphate.</text>
</comment>
<keyword evidence="4 13" id="KW-0227">DNA damage</keyword>
<evidence type="ECO:0000256" key="9">
    <source>
        <dbReference type="ARBA" id="ARBA00023204"/>
    </source>
</evidence>
<keyword evidence="5 13" id="KW-0378">Hydrolase</keyword>
<comment type="cofactor">
    <cofactor evidence="13">
        <name>[4Fe-4S] cluster</name>
        <dbReference type="ChEBI" id="CHEBI:49883"/>
    </cofactor>
    <text evidence="13">Binds 1 [4Fe-4S] cluster.</text>
</comment>
<dbReference type="Proteomes" id="UP001451606">
    <property type="component" value="Chromosome"/>
</dbReference>
<dbReference type="KEGG" id="omr:OXIME_000274"/>
<keyword evidence="7 13" id="KW-0411">Iron-sulfur</keyword>
<dbReference type="SMART" id="SM00478">
    <property type="entry name" value="ENDO3c"/>
    <property type="match status" value="1"/>
</dbReference>
<evidence type="ECO:0000313" key="16">
    <source>
        <dbReference type="EMBL" id="WYX99734.1"/>
    </source>
</evidence>
<dbReference type="PIRSF" id="PIRSF001435">
    <property type="entry name" value="Nth"/>
    <property type="match status" value="1"/>
</dbReference>
<evidence type="ECO:0000256" key="1">
    <source>
        <dbReference type="ARBA" id="ARBA00008343"/>
    </source>
</evidence>
<evidence type="ECO:0000256" key="6">
    <source>
        <dbReference type="ARBA" id="ARBA00023004"/>
    </source>
</evidence>
<feature type="domain" description="Helix-hairpin-helix DNA-binding motif class 1" evidence="14">
    <location>
        <begin position="111"/>
        <end position="130"/>
    </location>
</feature>
<proteinExistence type="inferred from homology"/>
<dbReference type="GO" id="GO:0006285">
    <property type="term" value="P:base-excision repair, AP site formation"/>
    <property type="evidence" value="ECO:0007669"/>
    <property type="project" value="TreeGrafter"/>
</dbReference>
<evidence type="ECO:0000256" key="2">
    <source>
        <dbReference type="ARBA" id="ARBA00022485"/>
    </source>
</evidence>
<keyword evidence="16" id="KW-0540">Nuclease</keyword>
<dbReference type="Gene3D" id="1.10.1670.10">
    <property type="entry name" value="Helix-hairpin-Helix base-excision DNA repair enzymes (C-terminal)"/>
    <property type="match status" value="1"/>
</dbReference>
<dbReference type="GeneID" id="95966998"/>
<dbReference type="GO" id="GO:0000703">
    <property type="term" value="F:oxidized pyrimidine nucleobase lesion DNA N-glycosylase activity"/>
    <property type="evidence" value="ECO:0007669"/>
    <property type="project" value="TreeGrafter"/>
</dbReference>
<dbReference type="InterPro" id="IPR011257">
    <property type="entry name" value="DNA_glycosylase"/>
</dbReference>
<dbReference type="SUPFAM" id="SSF48150">
    <property type="entry name" value="DNA-glycosylase"/>
    <property type="match status" value="1"/>
</dbReference>
<evidence type="ECO:0000256" key="11">
    <source>
        <dbReference type="ARBA" id="ARBA00023295"/>
    </source>
</evidence>
<dbReference type="Gene3D" id="1.10.340.30">
    <property type="entry name" value="Hypothetical protein, domain 2"/>
    <property type="match status" value="1"/>
</dbReference>
<dbReference type="InterPro" id="IPR003583">
    <property type="entry name" value="Hlx-hairpin-Hlx_DNA-bd_motif"/>
</dbReference>
<dbReference type="GO" id="GO:0006289">
    <property type="term" value="P:nucleotide-excision repair"/>
    <property type="evidence" value="ECO:0007669"/>
    <property type="project" value="TreeGrafter"/>
</dbReference>
<dbReference type="CDD" id="cd00056">
    <property type="entry name" value="ENDO3c"/>
    <property type="match status" value="1"/>
</dbReference>
<dbReference type="Pfam" id="PF00633">
    <property type="entry name" value="HHH"/>
    <property type="match status" value="1"/>
</dbReference>
<comment type="similarity">
    <text evidence="1 13">Belongs to the Nth/MutY family.</text>
</comment>
<evidence type="ECO:0000256" key="5">
    <source>
        <dbReference type="ARBA" id="ARBA00022801"/>
    </source>
</evidence>
<dbReference type="RefSeq" id="WP_393971697.1">
    <property type="nucleotide sequence ID" value="NZ_CP133772.1"/>
</dbReference>
<dbReference type="InterPro" id="IPR003651">
    <property type="entry name" value="Endonuclease3_FeS-loop_motif"/>
</dbReference>
<keyword evidence="10 13" id="KW-0456">Lyase</keyword>
<feature type="binding site" evidence="13">
    <location>
        <position position="199"/>
    </location>
    <ligand>
        <name>[4Fe-4S] cluster</name>
        <dbReference type="ChEBI" id="CHEBI:49883"/>
    </ligand>
</feature>
<evidence type="ECO:0000256" key="10">
    <source>
        <dbReference type="ARBA" id="ARBA00023239"/>
    </source>
</evidence>
<dbReference type="GO" id="GO:0051539">
    <property type="term" value="F:4 iron, 4 sulfur cluster binding"/>
    <property type="evidence" value="ECO:0007669"/>
    <property type="project" value="UniProtKB-UniRule"/>
</dbReference>
<sequence length="213" mass="24063">MKITDAKRNFGTIYDLIKSMSPPHHFEFSDPFWVLVTTLLSHRTKDQVTDAAARSLYNRYGTAEKLASASYDDVLSLILKVGFCKVKATRVIQLAGIIVNRYGGRVPESREELMSIPGVGRKTANVVLSDSMNIPAIAVDTHVQRISKRIGWSKYDNPEKTEEVLMKIVPKDEWVGFNPVMVEFGKTICRPIGPKCSQCLINKYCDFYAKNKR</sequence>
<dbReference type="HAMAP" id="MF_00942">
    <property type="entry name" value="Nth"/>
    <property type="match status" value="1"/>
</dbReference>
<dbReference type="GO" id="GO:0141016">
    <property type="term" value="F:G/T mismatch-specific thymine-DNA glycosylase activity"/>
    <property type="evidence" value="ECO:0007669"/>
    <property type="project" value="UniProtKB-EC"/>
</dbReference>
<dbReference type="InterPro" id="IPR004036">
    <property type="entry name" value="Endonuclease-III-like_CS2"/>
</dbReference>
<keyword evidence="9 13" id="KW-0234">DNA repair</keyword>
<gene>
    <name evidence="13" type="primary">nth</name>
    <name evidence="16" type="ORF">OXIME_000274</name>
</gene>
<reference evidence="16 17" key="1">
    <citation type="submission" date="2023-09" db="EMBL/GenBank/DDBJ databases">
        <authorList>
            <person name="Golyshina O.V."/>
            <person name="Lunev E.A."/>
            <person name="Bargiela R."/>
            <person name="Gaines M.C."/>
            <person name="Daum B."/>
            <person name="Bale N.J."/>
            <person name="Koenen M."/>
            <person name="Sinninghe Damst J.S."/>
            <person name="Yakimov M."/>
            <person name="Golyshin P.N."/>
        </authorList>
    </citation>
    <scope>NUCLEOTIDE SEQUENCE [LARGE SCALE GENOMIC DNA]</scope>
    <source>
        <strain evidence="16 17">M1</strain>
    </source>
</reference>
<comment type="catalytic activity">
    <reaction evidence="12">
        <text>Hydrolyzes mismatched double-stranded DNA and polynucleotides, releasing free thymine.</text>
        <dbReference type="EC" id="3.2.2.29"/>
    </reaction>
</comment>
<keyword evidence="16" id="KW-0255">Endonuclease</keyword>
<dbReference type="SMART" id="SM00278">
    <property type="entry name" value="HhH1"/>
    <property type="match status" value="1"/>
</dbReference>
<dbReference type="GO" id="GO:0003677">
    <property type="term" value="F:DNA binding"/>
    <property type="evidence" value="ECO:0007669"/>
    <property type="project" value="UniProtKB-UniRule"/>
</dbReference>
<dbReference type="Pfam" id="PF00730">
    <property type="entry name" value="HhH-GPD"/>
    <property type="match status" value="1"/>
</dbReference>
<dbReference type="InterPro" id="IPR003265">
    <property type="entry name" value="HhH-GPD_domain"/>
</dbReference>
<evidence type="ECO:0000256" key="8">
    <source>
        <dbReference type="ARBA" id="ARBA00023125"/>
    </source>
</evidence>